<keyword evidence="2" id="KW-0812">Transmembrane</keyword>
<accession>A0ABY5E5S3</accession>
<sequence length="131" mass="15614">MFKQVKSALFWYYLYKFRKRVILIALLLLIAIFANAIYSDIVEYLKLKDKLEFLELALIIKWMIVIFNLTFSIYLVLTLFKKTEVVTKNSIKEKNTSNNKKMSSRSELTDREKSFLHKDKLKSKADYLVDK</sequence>
<dbReference type="RefSeq" id="WP_254577386.1">
    <property type="nucleotide sequence ID" value="NZ_CP100595.1"/>
</dbReference>
<dbReference type="Proteomes" id="UP001060012">
    <property type="component" value="Chromosome"/>
</dbReference>
<keyword evidence="2" id="KW-0472">Membrane</keyword>
<gene>
    <name evidence="3" type="ORF">NJU99_03715</name>
</gene>
<protein>
    <recommendedName>
        <fullName evidence="5">ABC transporter ATP-binding protein</fullName>
    </recommendedName>
</protein>
<reference evidence="3" key="1">
    <citation type="submission" date="2022-07" db="EMBL/GenBank/DDBJ databases">
        <title>Arcobacter roscoffensis sp. nov., a marine bacterium isolated from coastal seawater collected from Roscoff, France.</title>
        <authorList>
            <person name="Pascual J."/>
            <person name="Lepeaux C."/>
            <person name="Methner A."/>
            <person name="Overmann J."/>
        </authorList>
    </citation>
    <scope>NUCLEOTIDE SEQUENCE</scope>
    <source>
        <strain evidence="3">ARW1-2F2</strain>
    </source>
</reference>
<feature type="region of interest" description="Disordered" evidence="1">
    <location>
        <begin position="94"/>
        <end position="113"/>
    </location>
</feature>
<feature type="transmembrane region" description="Helical" evidence="2">
    <location>
        <begin position="21"/>
        <end position="39"/>
    </location>
</feature>
<evidence type="ECO:0000256" key="1">
    <source>
        <dbReference type="SAM" id="MobiDB-lite"/>
    </source>
</evidence>
<name>A0ABY5E5S3_9BACT</name>
<feature type="transmembrane region" description="Helical" evidence="2">
    <location>
        <begin position="59"/>
        <end position="80"/>
    </location>
</feature>
<evidence type="ECO:0008006" key="5">
    <source>
        <dbReference type="Google" id="ProtNLM"/>
    </source>
</evidence>
<evidence type="ECO:0000256" key="2">
    <source>
        <dbReference type="SAM" id="Phobius"/>
    </source>
</evidence>
<organism evidence="3 4">
    <name type="scientific">Arcobacter roscoffensis</name>
    <dbReference type="NCBI Taxonomy" id="2961520"/>
    <lineage>
        <taxon>Bacteria</taxon>
        <taxon>Pseudomonadati</taxon>
        <taxon>Campylobacterota</taxon>
        <taxon>Epsilonproteobacteria</taxon>
        <taxon>Campylobacterales</taxon>
        <taxon>Arcobacteraceae</taxon>
        <taxon>Arcobacter</taxon>
    </lineage>
</organism>
<proteinExistence type="predicted"/>
<evidence type="ECO:0000313" key="4">
    <source>
        <dbReference type="Proteomes" id="UP001060012"/>
    </source>
</evidence>
<evidence type="ECO:0000313" key="3">
    <source>
        <dbReference type="EMBL" id="UTJ07207.1"/>
    </source>
</evidence>
<keyword evidence="2" id="KW-1133">Transmembrane helix</keyword>
<dbReference type="EMBL" id="CP100595">
    <property type="protein sequence ID" value="UTJ07207.1"/>
    <property type="molecule type" value="Genomic_DNA"/>
</dbReference>
<keyword evidence="4" id="KW-1185">Reference proteome</keyword>